<dbReference type="InterPro" id="IPR023213">
    <property type="entry name" value="CAT-like_dom_sf"/>
</dbReference>
<accession>A0A838AFH6</accession>
<dbReference type="Proteomes" id="UP000582974">
    <property type="component" value="Unassembled WGS sequence"/>
</dbReference>
<gene>
    <name evidence="1" type="ORF">H0B56_21280</name>
</gene>
<evidence type="ECO:0008006" key="3">
    <source>
        <dbReference type="Google" id="ProtNLM"/>
    </source>
</evidence>
<evidence type="ECO:0000313" key="2">
    <source>
        <dbReference type="Proteomes" id="UP000582974"/>
    </source>
</evidence>
<reference evidence="1 2" key="1">
    <citation type="submission" date="2020-07" db="EMBL/GenBank/DDBJ databases">
        <title>Genome of Haloechinothrix sp.</title>
        <authorList>
            <person name="Tang S.-K."/>
            <person name="Yang L."/>
            <person name="Zhu W.-Y."/>
        </authorList>
    </citation>
    <scope>NUCLEOTIDE SEQUENCE [LARGE SCALE GENOMIC DNA]</scope>
    <source>
        <strain evidence="1 2">YIM 98757</strain>
    </source>
</reference>
<protein>
    <recommendedName>
        <fullName evidence="3">Condensation domain-containing protein</fullName>
    </recommendedName>
</protein>
<dbReference type="AlphaFoldDB" id="A0A838AFH6"/>
<comment type="caution">
    <text evidence="1">The sequence shown here is derived from an EMBL/GenBank/DDBJ whole genome shotgun (WGS) entry which is preliminary data.</text>
</comment>
<proteinExistence type="predicted"/>
<dbReference type="EMBL" id="JACCKD010000009">
    <property type="protein sequence ID" value="MBA0128086.1"/>
    <property type="molecule type" value="Genomic_DNA"/>
</dbReference>
<evidence type="ECO:0000313" key="1">
    <source>
        <dbReference type="EMBL" id="MBA0128086.1"/>
    </source>
</evidence>
<dbReference type="Gene3D" id="3.30.559.10">
    <property type="entry name" value="Chloramphenicol acetyltransferase-like domain"/>
    <property type="match status" value="1"/>
</dbReference>
<sequence>MPAADTAQGMIPHAGDTTVSWSVLVQARLREAVGARQVARRLAATSAEYPHLGPAPAVTTVDGAELAELRESFATRPYVRGDPLVRVALTPERSTMVLAAHHSAVDGLGLLALLGSAIGHPVSSSASGIGPRLPRRSFGAAALRRISGAFRHPPARTVPTGCDRPGDLLVTLRARVMKLSTADLVVAAGRAVARHAARRAGHDRIVAAVGVSRSGGDRPEPRDESAYFLLPIASTTDSSTVTSTLTAHGPEPAPPAGTALTGRVVRWLRGALADRVGATYLVSNLGAVDAGGTVSELAFFPIAGGRSGVAFGAATVGDTTTVTIRARHRHLGEDTARDILSELFRQLPVQPHG</sequence>
<name>A0A838AFH6_9PSEU</name>
<keyword evidence="2" id="KW-1185">Reference proteome</keyword>
<organism evidence="1 2">
    <name type="scientific">Haloechinothrix aidingensis</name>
    <dbReference type="NCBI Taxonomy" id="2752311"/>
    <lineage>
        <taxon>Bacteria</taxon>
        <taxon>Bacillati</taxon>
        <taxon>Actinomycetota</taxon>
        <taxon>Actinomycetes</taxon>
        <taxon>Pseudonocardiales</taxon>
        <taxon>Pseudonocardiaceae</taxon>
        <taxon>Haloechinothrix</taxon>
    </lineage>
</organism>
<dbReference type="RefSeq" id="WP_180894871.1">
    <property type="nucleotide sequence ID" value="NZ_JACCKD010000009.1"/>
</dbReference>